<keyword evidence="1 2" id="KW-0732">Signal</keyword>
<evidence type="ECO:0000313" key="4">
    <source>
        <dbReference type="Proteomes" id="UP001433268"/>
    </source>
</evidence>
<dbReference type="Gene3D" id="2.40.40.10">
    <property type="entry name" value="RlpA-like domain"/>
    <property type="match status" value="1"/>
</dbReference>
<evidence type="ECO:0000256" key="1">
    <source>
        <dbReference type="ARBA" id="ARBA00022729"/>
    </source>
</evidence>
<evidence type="ECO:0000313" key="3">
    <source>
        <dbReference type="EMBL" id="KAK8079717.1"/>
    </source>
</evidence>
<name>A0ABR1W9K3_9PEZI</name>
<dbReference type="InterPro" id="IPR036908">
    <property type="entry name" value="RlpA-like_sf"/>
</dbReference>
<gene>
    <name evidence="3" type="ORF">PG997_007535</name>
</gene>
<organism evidence="3 4">
    <name type="scientific">Apiospora hydei</name>
    <dbReference type="NCBI Taxonomy" id="1337664"/>
    <lineage>
        <taxon>Eukaryota</taxon>
        <taxon>Fungi</taxon>
        <taxon>Dikarya</taxon>
        <taxon>Ascomycota</taxon>
        <taxon>Pezizomycotina</taxon>
        <taxon>Sordariomycetes</taxon>
        <taxon>Xylariomycetidae</taxon>
        <taxon>Amphisphaeriales</taxon>
        <taxon>Apiosporaceae</taxon>
        <taxon>Apiospora</taxon>
    </lineage>
</organism>
<sequence>MAGLAFITVITSFLAAMATAAPAAALYSGSMTYNPYDGNVGACGKAINNGDSTVAVAPKFFTSNGNTNRDPVCGKTITITYNGKSVSAQVWDKCPGCGDNDIDATPDLFTRLVGSFDPAGGIF</sequence>
<evidence type="ECO:0000256" key="2">
    <source>
        <dbReference type="SAM" id="SignalP"/>
    </source>
</evidence>
<proteinExistence type="predicted"/>
<dbReference type="SUPFAM" id="SSF50685">
    <property type="entry name" value="Barwin-like endoglucanases"/>
    <property type="match status" value="1"/>
</dbReference>
<protein>
    <submittedName>
        <fullName evidence="3">Barwin-like endoglucanase</fullName>
    </submittedName>
</protein>
<dbReference type="InterPro" id="IPR051477">
    <property type="entry name" value="Expansin_CellWall"/>
</dbReference>
<dbReference type="PANTHER" id="PTHR31836:SF28">
    <property type="entry name" value="SRCR DOMAIN-CONTAINING PROTEIN-RELATED"/>
    <property type="match status" value="1"/>
</dbReference>
<keyword evidence="4" id="KW-1185">Reference proteome</keyword>
<dbReference type="Proteomes" id="UP001433268">
    <property type="component" value="Unassembled WGS sequence"/>
</dbReference>
<comment type="caution">
    <text evidence="3">The sequence shown here is derived from an EMBL/GenBank/DDBJ whole genome shotgun (WGS) entry which is preliminary data.</text>
</comment>
<dbReference type="CDD" id="cd22191">
    <property type="entry name" value="DPBB_RlpA_EXP_N-like"/>
    <property type="match status" value="1"/>
</dbReference>
<dbReference type="RefSeq" id="XP_066667192.1">
    <property type="nucleotide sequence ID" value="XM_066811850.1"/>
</dbReference>
<feature type="chain" id="PRO_5046027504" evidence="2">
    <location>
        <begin position="21"/>
        <end position="123"/>
    </location>
</feature>
<feature type="signal peptide" evidence="2">
    <location>
        <begin position="1"/>
        <end position="20"/>
    </location>
</feature>
<dbReference type="GeneID" id="92044910"/>
<reference evidence="3 4" key="1">
    <citation type="submission" date="2023-01" db="EMBL/GenBank/DDBJ databases">
        <title>Analysis of 21 Apiospora genomes using comparative genomics revels a genus with tremendous synthesis potential of carbohydrate active enzymes and secondary metabolites.</title>
        <authorList>
            <person name="Sorensen T."/>
        </authorList>
    </citation>
    <scope>NUCLEOTIDE SEQUENCE [LARGE SCALE GENOMIC DNA]</scope>
    <source>
        <strain evidence="3 4">CBS 114990</strain>
    </source>
</reference>
<dbReference type="PANTHER" id="PTHR31836">
    <property type="match status" value="1"/>
</dbReference>
<accession>A0ABR1W9K3</accession>
<dbReference type="EMBL" id="JAQQWN010000006">
    <property type="protein sequence ID" value="KAK8079717.1"/>
    <property type="molecule type" value="Genomic_DNA"/>
</dbReference>